<dbReference type="PANTHER" id="PTHR42988">
    <property type="entry name" value="PHOSPHOHYDROLASE"/>
    <property type="match status" value="1"/>
</dbReference>
<dbReference type="GO" id="GO:0046872">
    <property type="term" value="F:metal ion binding"/>
    <property type="evidence" value="ECO:0007669"/>
    <property type="project" value="UniProtKB-KW"/>
</dbReference>
<evidence type="ECO:0000313" key="6">
    <source>
        <dbReference type="EMBL" id="AAC06876.1"/>
    </source>
</evidence>
<name>O66909_AQUAE</name>
<dbReference type="InterPro" id="IPR029052">
    <property type="entry name" value="Metallo-depent_PP-like"/>
</dbReference>
<evidence type="ECO:0000313" key="7">
    <source>
        <dbReference type="Proteomes" id="UP000000798"/>
    </source>
</evidence>
<dbReference type="InParanoid" id="O66909"/>
<evidence type="ECO:0000256" key="3">
    <source>
        <dbReference type="ARBA" id="ARBA00023004"/>
    </source>
</evidence>
<gene>
    <name evidence="6" type="ordered locus">aq_684</name>
</gene>
<keyword evidence="3" id="KW-0408">Iron</keyword>
<dbReference type="GO" id="GO:0016787">
    <property type="term" value="F:hydrolase activity"/>
    <property type="evidence" value="ECO:0007669"/>
    <property type="project" value="UniProtKB-KW"/>
</dbReference>
<dbReference type="PANTHER" id="PTHR42988:SF2">
    <property type="entry name" value="CYCLIC NUCLEOTIDE PHOSPHODIESTERASE CBUA0032-RELATED"/>
    <property type="match status" value="1"/>
</dbReference>
<keyword evidence="2" id="KW-0378">Hydrolase</keyword>
<dbReference type="EMBL" id="AE000657">
    <property type="protein sequence ID" value="AAC06876.1"/>
    <property type="molecule type" value="Genomic_DNA"/>
</dbReference>
<comment type="similarity">
    <text evidence="4">Belongs to the cyclic nucleotide phosphodiesterase class-III family.</text>
</comment>
<dbReference type="InterPro" id="IPR050884">
    <property type="entry name" value="CNP_phosphodiesterase-III"/>
</dbReference>
<sequence>MKIAHISDLHVKCEWYEDRLGNNLVKYLNAQKPDLLIITGDLTDYGYYAEYKRAYSFLELIEVEKRVVVPGNHDARNEGYELFEEFFGTRMPYYEDEYMVIIGMDSSLPDREEGHIGRKGYKFLRETLKDKGDKLKIVALHHHVVPIPATGSDLAILTDAGNLMKVVDELGVELVLTGHKHKAWVWKLNETYYVTAGTATTRRLKAKDYPSFYMLYLEDEKNIRMEKVNTETLKVEEVYTLNFEEGKER</sequence>
<dbReference type="AlphaFoldDB" id="O66909"/>
<dbReference type="Gene3D" id="3.60.21.10">
    <property type="match status" value="1"/>
</dbReference>
<dbReference type="KEGG" id="aae:aq_684"/>
<evidence type="ECO:0000256" key="2">
    <source>
        <dbReference type="ARBA" id="ARBA00022801"/>
    </source>
</evidence>
<dbReference type="OrthoDB" id="9780884at2"/>
<feature type="domain" description="Calcineurin-like phosphoesterase" evidence="5">
    <location>
        <begin position="1"/>
        <end position="182"/>
    </location>
</feature>
<dbReference type="InterPro" id="IPR004843">
    <property type="entry name" value="Calcineurin-like_PHP"/>
</dbReference>
<dbReference type="HOGENOM" id="CLU_063034_1_0_0"/>
<dbReference type="PIR" id="A70360">
    <property type="entry name" value="A70360"/>
</dbReference>
<dbReference type="SUPFAM" id="SSF56300">
    <property type="entry name" value="Metallo-dependent phosphatases"/>
    <property type="match status" value="1"/>
</dbReference>
<evidence type="ECO:0000256" key="1">
    <source>
        <dbReference type="ARBA" id="ARBA00022723"/>
    </source>
</evidence>
<accession>O66909</accession>
<dbReference type="EnsemblBacteria" id="AAC06876">
    <property type="protein sequence ID" value="AAC06876"/>
    <property type="gene ID" value="aq_684"/>
</dbReference>
<reference evidence="6 7" key="1">
    <citation type="journal article" date="1998" name="Nature">
        <title>The complete genome of the hyperthermophilic bacterium Aquifex aeolicus.</title>
        <authorList>
            <person name="Deckert G."/>
            <person name="Warren P.V."/>
            <person name="Gaasterland T."/>
            <person name="Young W.G."/>
            <person name="Lenox A.L."/>
            <person name="Graham D.E."/>
            <person name="Overbeek R."/>
            <person name="Snead M.A."/>
            <person name="Keller M."/>
            <person name="Aujay M."/>
            <person name="Huber R."/>
            <person name="Feldman R.A."/>
            <person name="Short J.M."/>
            <person name="Olson G.J."/>
            <person name="Swanson R.V."/>
        </authorList>
    </citation>
    <scope>NUCLEOTIDE SEQUENCE [LARGE SCALE GENOMIC DNA]</scope>
    <source>
        <strain evidence="6 7">VF5</strain>
    </source>
</reference>
<dbReference type="RefSeq" id="WP_010880407.1">
    <property type="nucleotide sequence ID" value="NC_000918.1"/>
</dbReference>
<proteinExistence type="inferred from homology"/>
<dbReference type="FunCoup" id="O66909">
    <property type="interactions" value="39"/>
</dbReference>
<dbReference type="SMR" id="O66909"/>
<dbReference type="Proteomes" id="UP000000798">
    <property type="component" value="Chromosome"/>
</dbReference>
<dbReference type="Pfam" id="PF00149">
    <property type="entry name" value="Metallophos"/>
    <property type="match status" value="1"/>
</dbReference>
<dbReference type="STRING" id="224324.aq_684"/>
<evidence type="ECO:0000256" key="4">
    <source>
        <dbReference type="ARBA" id="ARBA00025742"/>
    </source>
</evidence>
<keyword evidence="1" id="KW-0479">Metal-binding</keyword>
<dbReference type="CDD" id="cd07400">
    <property type="entry name" value="MPP_1"/>
    <property type="match status" value="1"/>
</dbReference>
<protein>
    <recommendedName>
        <fullName evidence="5">Calcineurin-like phosphoesterase domain-containing protein</fullName>
    </recommendedName>
</protein>
<organism evidence="6 7">
    <name type="scientific">Aquifex aeolicus (strain VF5)</name>
    <dbReference type="NCBI Taxonomy" id="224324"/>
    <lineage>
        <taxon>Bacteria</taxon>
        <taxon>Pseudomonadati</taxon>
        <taxon>Aquificota</taxon>
        <taxon>Aquificia</taxon>
        <taxon>Aquificales</taxon>
        <taxon>Aquificaceae</taxon>
        <taxon>Aquifex</taxon>
    </lineage>
</organism>
<evidence type="ECO:0000259" key="5">
    <source>
        <dbReference type="Pfam" id="PF00149"/>
    </source>
</evidence>
<dbReference type="eggNOG" id="COG1409">
    <property type="taxonomic scope" value="Bacteria"/>
</dbReference>
<keyword evidence="7" id="KW-1185">Reference proteome</keyword>